<dbReference type="FunFam" id="1.25.40.20:FF:000002">
    <property type="entry name" value="Ankyrin-2 isoform 2"/>
    <property type="match status" value="1"/>
</dbReference>
<dbReference type="Pfam" id="PF13637">
    <property type="entry name" value="Ank_4"/>
    <property type="match status" value="2"/>
</dbReference>
<feature type="compositionally biased region" description="Basic and acidic residues" evidence="10">
    <location>
        <begin position="1800"/>
        <end position="1817"/>
    </location>
</feature>
<feature type="region of interest" description="Disordered" evidence="10">
    <location>
        <begin position="2964"/>
        <end position="2993"/>
    </location>
</feature>
<feature type="compositionally biased region" description="Basic and acidic residues" evidence="10">
    <location>
        <begin position="2974"/>
        <end position="2984"/>
    </location>
</feature>
<dbReference type="FunFam" id="1.10.533.10:FF:000002">
    <property type="entry name" value="Ankyrin-3 isoform 2"/>
    <property type="match status" value="1"/>
</dbReference>
<feature type="compositionally biased region" description="Basic and acidic residues" evidence="10">
    <location>
        <begin position="2287"/>
        <end position="2321"/>
    </location>
</feature>
<evidence type="ECO:0000256" key="1">
    <source>
        <dbReference type="ARBA" id="ARBA00004245"/>
    </source>
</evidence>
<feature type="region of interest" description="Disordered" evidence="10">
    <location>
        <begin position="3775"/>
        <end position="3887"/>
    </location>
</feature>
<comment type="subcellular location">
    <subcellularLocation>
        <location evidence="1">Cytoplasm</location>
        <location evidence="1">Cytoskeleton</location>
    </subcellularLocation>
    <subcellularLocation>
        <location evidence="2">Membrane</location>
    </subcellularLocation>
</comment>
<keyword evidence="7" id="KW-0472">Membrane</keyword>
<feature type="domain" description="ZU5" evidence="12">
    <location>
        <begin position="1087"/>
        <end position="1242"/>
    </location>
</feature>
<gene>
    <name evidence="13" type="ORF">JEQ12_017198</name>
</gene>
<feature type="compositionally biased region" description="Basic and acidic residues" evidence="10">
    <location>
        <begin position="3724"/>
        <end position="3739"/>
    </location>
</feature>
<dbReference type="GO" id="GO:0016020">
    <property type="term" value="C:membrane"/>
    <property type="evidence" value="ECO:0007669"/>
    <property type="project" value="UniProtKB-SubCell"/>
</dbReference>
<evidence type="ECO:0000259" key="11">
    <source>
        <dbReference type="PROSITE" id="PS50017"/>
    </source>
</evidence>
<dbReference type="SMART" id="SM00218">
    <property type="entry name" value="ZU5"/>
    <property type="match status" value="1"/>
</dbReference>
<evidence type="ECO:0000256" key="8">
    <source>
        <dbReference type="ARBA" id="ARBA00023212"/>
    </source>
</evidence>
<feature type="compositionally biased region" description="Polar residues" evidence="10">
    <location>
        <begin position="1719"/>
        <end position="1728"/>
    </location>
</feature>
<feature type="compositionally biased region" description="Basic and acidic residues" evidence="10">
    <location>
        <begin position="2769"/>
        <end position="2783"/>
    </location>
</feature>
<feature type="repeat" description="ANK" evidence="9">
    <location>
        <begin position="219"/>
        <end position="251"/>
    </location>
</feature>
<dbReference type="FunFam" id="2.60.220.30:FF:000001">
    <property type="entry name" value="Ankyrin-3 isoform 2"/>
    <property type="match status" value="1"/>
</dbReference>
<dbReference type="InterPro" id="IPR051165">
    <property type="entry name" value="Multifunctional_ANK_Repeat"/>
</dbReference>
<sequence length="4136" mass="452957">MGNAALCPSCQADKSVRAQGHLQELDRTPDYYGCHGEDTKELGPRCSEDASSKEVFAWGKRVGKPSGQTPSPNYTGLQPLYCEYSQAYPSLTANFKGARELYPQRPYSKSTEKKMSGESDSNASFLRAARAGNLDKVVEYLKGGIDINTCNQNGLNALHLAAKEGHVGLVQELLGRGSAVDSATKKGNTALHIASLAGQAEVVKVLVKEGANINAQSQNGFTPLYMAAQENHIDVVKYLLENGANQSTATEDGFTPLAVALQQGHNQAVAILLENDTKGKVRLPALHIAARKDDTKSAALLLQNDHNADVQSKSGFTPLHIAAHYGNVNVATLLLNRGAAVDFTARNGITPLHVASKRGNTNMVKLLLDRGGQIDAKTRDGLTPLHCAARSGHDQVVELLLERGAPLLARTKNGLSPLHMAAQGDHVECVKHLLQHKAPVDDVTLDYLTALHVAAHCGHYRVTKLLLDKRANPNARALNGFTPLHIACKKNRIKVMELLVKYGASIQAITESGLTPIHVAAFMGHLNIVLLLLQNGASPDVTNIASVTDLGLLDKRRLHVTKDSLVYVGYKVKPQGILDVWRGETALHMAARAGQVEVVRCLLRNGALVDARAREEQTPLHIASRLGKTEIVQLLLQHMAHPDAATTNGYTPLHISAREGQVDVASVLLEAGAAHSLATKKGFTPLHVAAKYGSLDVAKLLLQRRAAADSAGKNGLTPLHVAAHYDNQKVALLLLEKGASPHATAKNGYTPLHIAAKKNQMQIASTLLSYGAETNIVTKQGVTPLHLASQEGHTDMVTLLLDKGANIHMATKSGLTSLHLAAQEDKVNVADVLTKHGADQDAHTKLGYTPLIVACHYGNVKMVNFLLKQGANVNAKTKNGYTPLHQAAQQGHTHIINVLLQHGAKPNATTANGNTALAIAKRLGYISVVDTLKVVTEEVTTTTTTITEKHKLNVPETMTEVLDVSDEEGDDTMTGDGGEYLRPEDLKELGDDSLPSSQFLDGMNYLRYSLEGGRSDSLRSFSSDRSHTLSHASYLRDSAMIDDTVVIPSHQVTTLAKEAERNSYRLSWGTENLDNVALSSSPIHSGFLVSFMVDARGGAMRGCRHNGLRIIIPPRKCTAPTRVTCRLVKRHRLATMPPMVEGEGLASRLIEVGPSGAQFLGPVIVEIPHFAALRGKERELVVLRSENGDSWKEHYCEYTEEELNEILNGMDEVLDTPEDLEKKRVCRIITRDFPQYFAVVSRIKQDSNLIGPEGGVLSSTVVPQVQAVFPEGALTKRIRVGLQAQPMHSELVKKILGNKATFSPIVTLEPRRRKFHKPITMTIPVPKASSDVMLNGFGGDAPTLRLLCSITGGTTPAQWEDITGTTPLTFVNECVSFTTNVSARFWLIDCRQIQESVTFASQVYREIICVPYMAKFVVFAKSHDPIEARLRCFCMTDDKVDKTLEQQENFAEVARSRDVEVLEGKPIYVDCFGNLVPLTKSGQHHIFSFFAFKENRLPLFVKIDMTSEKNDETESTETSVLKSHLVNEVPVLASPDLLSEVSEMKQDLIKMTAILTTDGSDRAGSIKVKELVKAAEEEPGEPFEIVERVKEDLEKVNEILRSGTCTGDEGSVPRSQPEKELEEEEWVIVSEEEIEEAKQKASSEITEYPCVEVRLDKETKAEVEKDSTGLVNYLTEDLNSYVPPHEEQPQKERGMVGEKHEAQGPSRRSESEGKDAPSEETQSTQKQPKPSLGIKKPVRRKLKEKQKQKEDSSQAGAEKTDLKKGSSEESLDEDTGSAPEPLPAVKATSPLIEETPIGSIKDKVKALQKRVEDEQKGRSKLPVRVKGKEDVPKKITQRTHLAASPSLKSERHAPASASSRTERHTSLSSSAKTERHPPVSPSSKNEKHSPVSPSAKTERHSPVSSASKTEKHSPVSPSTKTERHSPVSSSAKTERHPPVSPSGKTDKRPPGSPSGRTEKHPPVSPGRTEKRLPVSPAGRMEKHSPAPSSGKTEKHLPVSPSGKTDKQPPVSPTSKTERIEETMSVRELMKAFQSGQDPSKHKTGLFEHKSTKQKQPQEKGRGRLEKERGPIVTPREVPKTESQTIKRGQRFLVTGLSEPRRAVRASSTGLKREDGAGEKEKSPNHKTPEPVQPVPEEESHKDSEVPKEKLADDQGDMDLQISPDRKTSTDFSDVIKQELEDNDKYQQFRMTEEPEKAQLHLDQVLTSPFNTTFPLDYMKDEFLPALSLQSGALPGSSESLKPEGVADSPCGSLMEGTPQISSEESYKHEGLAETPETSPESLSFSPKKSEEQIGETHETTKLETAPESHSEKGHPSTKDVADGSEGQGAAVTEAAESSAECQLTEATPDPSKDMCPPQEGDSLSGQSVSLAKETPEGLTEEATCDEGPVAHISPPHEPQTDTEAQESTATKPSEEAEASPLSEAAVKAGSGTESKPQAAIRSPQGLELALPSRESEVFSPGADESFAVSHKDSLEASPVLEDNSSHKTPDSLEPSPLKESPCRDSLESSPVEPKMKAGILPSHFPLPSAVAKTELFTEVASVRSRLLRDPDGSAEDDSLEQTSLMESSGKSPLSPDTPSSEEVSYEVTPKTTDTPKPAVIPECAEEDDSENGEKKRFTPEEEMFKMVTKVKTFDELEQEAKQKRDYKREPKQEESSSSSDADVDCSADTDEPKHTESVEDESDAPAVVTTEGRKASSSSESEPELTQLKKGADSGLLAEPVIRVQPPSPLPSSIDSNSSPEEIQFQPIVSKQYTFKMNEDAQEDSDKSEEEKDDKSRLPEDSHALPTDGPEISYDDLNGDTYQPKLCDSLGCEIGSPTNSAAPVSSGLHSSPGDDVSEQLVIHKESLALQDTSEKDLEEELDVPGVESPQADPPSESSPSFSSLPLCPASEAKELDEGMVSTASATEMEVTKTDQAFESLPEDCSIQDSLITTQTDRSSLDVPVSDPIETDEIYEPQVISPYENVPSQSFFSGEESKTQTDTRHASFHSSEEYSVTITSSVEDVVETSSSDKTVSSKEANFEDQVLEVESKQESTLQEVQSDGASSSLETTVPKTSTVVSEQISKVIITKTDVDSDSWSEIREDDEAFEARVKEEEQKIFGLMVDRQSQGTTPDTTPARTPTEEGTPTSEQNPFLFQEGKLFEMTRSGAIDMTKRSYADESFHFFQIGQESREETLSQDMKEGGTGAEAPQVETSAESLTLSESKETVDDEAELLPDDLSEGVEEIHTSDTPLSSQIDISASIETSMKEATSTGLEDLPTRQMGDSLPLSSVKQTTCPDFPGQVVQVQLDFSTVTRSVYSDRGDDSPDSSPEEQKSVIEIPTAPMENVPSTESKSKIPVRTIPTSTSIPPSAEYESSLSEDFLPGLDEESKEDEAKPKSKIPVKAPVQRVEQQPSHLDSPLKKTDGPQGQDLTSSAPDDRSKSESDASLGMKTKCPIEIRSYIETETESTGEEEELELESEEGATRPKIFASRLPVKSKSTTSSCRGPTSPTKDNKEHFFDLYRNSIEFFEEISDEASKLVDRLTQSEREQDLVSDDESSSALEVSVIENLPPVETENSIPEDIFDTRPIWDESIETLIERIPDENGHDRAEDQQDEQERIEERLAYIADHLGFSWTELARELDFTEEQIHQIRIENPNSLQDQSHALLKYWLERDGKHATDTSLIECLTKINRMDIVHLMETSTESLQERIGHSYAEIEQTITLDHSEGFSVLQEELCTAQHKQKEEHAASKEDEVSDHPPIVSEEDISVGYSTFQDGIPKTEGDGSATELLPQTQKEQVQQDFSGKMQDLPEESSLEQQEYFVTTPGTEMSETQKATGTSGSPTKTPEEIVTPPEEERLYLQTPTSSERGGSPVVQEPEEPPESREESSPRKTSLVIVESAEDQPQAFEKLDEDAAFQKGDDMPDIPPETVTEEEYIDEHGHTVVKKVTRKIIRRFISSDGTEKEEITMQGTPQDSVSVEEGDGYSKVIKRIVLKSDTEQSEVTLSEPSILSSTSQFQAEPVEGRRVSKVVKTTVVHGERMEKHLGDSSLATDLPSAKDDFEEALSYTGSHMKVYSPSLVENEVLKEDGSIIRRTTMSKARTQKRAVVKDQQGKRIYLEHLEDVPEALDQDDLQHDLQQLLRHFCKEDSKQEAQ</sequence>
<evidence type="ECO:0000256" key="3">
    <source>
        <dbReference type="ARBA" id="ARBA00022490"/>
    </source>
</evidence>
<feature type="compositionally biased region" description="Low complexity" evidence="10">
    <location>
        <begin position="3825"/>
        <end position="3835"/>
    </location>
</feature>
<evidence type="ECO:0000256" key="5">
    <source>
        <dbReference type="ARBA" id="ARBA00022737"/>
    </source>
</evidence>
<feature type="region of interest" description="Disordered" evidence="10">
    <location>
        <begin position="3296"/>
        <end position="3493"/>
    </location>
</feature>
<feature type="compositionally biased region" description="Polar residues" evidence="10">
    <location>
        <begin position="3478"/>
        <end position="3492"/>
    </location>
</feature>
<feature type="region of interest" description="Disordered" evidence="10">
    <location>
        <begin position="3942"/>
        <end position="3964"/>
    </location>
</feature>
<feature type="compositionally biased region" description="Polar residues" evidence="10">
    <location>
        <begin position="3775"/>
        <end position="3785"/>
    </location>
</feature>
<feature type="repeat" description="ANK" evidence="9">
    <location>
        <begin position="413"/>
        <end position="445"/>
    </location>
</feature>
<dbReference type="Gene3D" id="1.10.533.10">
    <property type="entry name" value="Death Domain, Fas"/>
    <property type="match status" value="1"/>
</dbReference>
<feature type="compositionally biased region" description="Basic and acidic residues" evidence="10">
    <location>
        <begin position="2038"/>
        <end position="2069"/>
    </location>
</feature>
<feature type="compositionally biased region" description="Basic and acidic residues" evidence="10">
    <location>
        <begin position="2611"/>
        <end position="2624"/>
    </location>
</feature>
<feature type="compositionally biased region" description="Basic and acidic residues" evidence="10">
    <location>
        <begin position="3170"/>
        <end position="3182"/>
    </location>
</feature>
<protein>
    <recommendedName>
        <fullName evidence="15">Ankyrin-2</fullName>
    </recommendedName>
</protein>
<dbReference type="Pfam" id="PF17809">
    <property type="entry name" value="UPA_2"/>
    <property type="match status" value="1"/>
</dbReference>
<feature type="compositionally biased region" description="Polar residues" evidence="10">
    <location>
        <begin position="3033"/>
        <end position="3056"/>
    </location>
</feature>
<evidence type="ECO:0000259" key="12">
    <source>
        <dbReference type="PROSITE" id="PS51145"/>
    </source>
</evidence>
<feature type="repeat" description="ANK" evidence="9">
    <location>
        <begin position="714"/>
        <end position="746"/>
    </location>
</feature>
<dbReference type="FunFam" id="1.25.40.20:FF:000003">
    <property type="entry name" value="Ankyrin, isoform B"/>
    <property type="match status" value="1"/>
</dbReference>
<keyword evidence="6 9" id="KW-0040">ANK repeat</keyword>
<dbReference type="SUPFAM" id="SSF47986">
    <property type="entry name" value="DEATH domain"/>
    <property type="match status" value="1"/>
</dbReference>
<feature type="compositionally biased region" description="Basic and acidic residues" evidence="10">
    <location>
        <begin position="2163"/>
        <end position="2181"/>
    </location>
</feature>
<dbReference type="InterPro" id="IPR040745">
    <property type="entry name" value="Ankyrin_UPA"/>
</dbReference>
<feature type="repeat" description="ANK" evidence="9">
    <location>
        <begin position="512"/>
        <end position="544"/>
    </location>
</feature>
<evidence type="ECO:0000256" key="6">
    <source>
        <dbReference type="ARBA" id="ARBA00023043"/>
    </source>
</evidence>
<feature type="repeat" description="ANK" evidence="9">
    <location>
        <begin position="582"/>
        <end position="614"/>
    </location>
</feature>
<evidence type="ECO:0000313" key="13">
    <source>
        <dbReference type="EMBL" id="KAG5207434.1"/>
    </source>
</evidence>
<feature type="compositionally biased region" description="Low complexity" evidence="10">
    <location>
        <begin position="3111"/>
        <end position="3120"/>
    </location>
</feature>
<dbReference type="PROSITE" id="PS50297">
    <property type="entry name" value="ANK_REP_REGION"/>
    <property type="match status" value="20"/>
</dbReference>
<dbReference type="InterPro" id="IPR000488">
    <property type="entry name" value="Death_dom"/>
</dbReference>
<feature type="compositionally biased region" description="Basic and acidic residues" evidence="10">
    <location>
        <begin position="2631"/>
        <end position="2654"/>
    </location>
</feature>
<dbReference type="Gene3D" id="2.60.220.30">
    <property type="match status" value="2"/>
</dbReference>
<evidence type="ECO:0000256" key="7">
    <source>
        <dbReference type="ARBA" id="ARBA00023136"/>
    </source>
</evidence>
<dbReference type="GO" id="GO:0007165">
    <property type="term" value="P:signal transduction"/>
    <property type="evidence" value="ECO:0007669"/>
    <property type="project" value="InterPro"/>
</dbReference>
<feature type="repeat" description="ANK" evidence="9">
    <location>
        <begin position="879"/>
        <end position="911"/>
    </location>
</feature>
<dbReference type="PANTHER" id="PTHR24123">
    <property type="entry name" value="ANKYRIN REPEAT-CONTAINING"/>
    <property type="match status" value="1"/>
</dbReference>
<feature type="compositionally biased region" description="Basic and acidic residues" evidence="10">
    <location>
        <begin position="1956"/>
        <end position="1972"/>
    </location>
</feature>
<feature type="compositionally biased region" description="Low complexity" evidence="10">
    <location>
        <begin position="2731"/>
        <end position="2740"/>
    </location>
</feature>
<feature type="compositionally biased region" description="Basic and acidic residues" evidence="10">
    <location>
        <begin position="1745"/>
        <end position="1767"/>
    </location>
</feature>
<name>A0A836AFB1_SHEEP</name>
<dbReference type="SMART" id="SM00248">
    <property type="entry name" value="ANK"/>
    <property type="match status" value="23"/>
</dbReference>
<feature type="compositionally biased region" description="Low complexity" evidence="10">
    <location>
        <begin position="2873"/>
        <end position="2886"/>
    </location>
</feature>
<keyword evidence="5" id="KW-0677">Repeat</keyword>
<evidence type="ECO:0000256" key="10">
    <source>
        <dbReference type="SAM" id="MobiDB-lite"/>
    </source>
</evidence>
<feature type="domain" description="ZU5" evidence="12">
    <location>
        <begin position="1244"/>
        <end position="1390"/>
    </location>
</feature>
<dbReference type="EMBL" id="JAEMGP010000006">
    <property type="protein sequence ID" value="KAG5207434.1"/>
    <property type="molecule type" value="Genomic_DNA"/>
</dbReference>
<feature type="domain" description="Death" evidence="11">
    <location>
        <begin position="3601"/>
        <end position="3685"/>
    </location>
</feature>
<feature type="compositionally biased region" description="Acidic residues" evidence="10">
    <location>
        <begin position="3445"/>
        <end position="3462"/>
    </location>
</feature>
<dbReference type="PROSITE" id="PS50017">
    <property type="entry name" value="DEATH_DOMAIN"/>
    <property type="match status" value="1"/>
</dbReference>
<feature type="compositionally biased region" description="Basic and acidic residues" evidence="10">
    <location>
        <begin position="2137"/>
        <end position="2152"/>
    </location>
</feature>
<feature type="compositionally biased region" description="Basic and acidic residues" evidence="10">
    <location>
        <begin position="2110"/>
        <end position="2128"/>
    </location>
</feature>
<feature type="region of interest" description="Disordered" evidence="10">
    <location>
        <begin position="3168"/>
        <end position="3278"/>
    </location>
</feature>
<comment type="caution">
    <text evidence="13">The sequence shown here is derived from an EMBL/GenBank/DDBJ whole genome shotgun (WGS) entry which is preliminary data.</text>
</comment>
<feature type="region of interest" description="Disordered" evidence="10">
    <location>
        <begin position="1660"/>
        <end position="2181"/>
    </location>
</feature>
<feature type="region of interest" description="Disordered" evidence="10">
    <location>
        <begin position="3722"/>
        <end position="3743"/>
    </location>
</feature>
<dbReference type="GO" id="GO:0005856">
    <property type="term" value="C:cytoskeleton"/>
    <property type="evidence" value="ECO:0007669"/>
    <property type="project" value="UniProtKB-SubCell"/>
</dbReference>
<feature type="compositionally biased region" description="Acidic residues" evidence="10">
    <location>
        <begin position="3208"/>
        <end position="3223"/>
    </location>
</feature>
<feature type="compositionally biased region" description="Polar residues" evidence="10">
    <location>
        <begin position="3229"/>
        <end position="3254"/>
    </location>
</feature>
<feature type="repeat" description="ANK" evidence="9">
    <location>
        <begin position="446"/>
        <end position="478"/>
    </location>
</feature>
<feature type="repeat" description="ANK" evidence="9">
    <location>
        <begin position="380"/>
        <end position="412"/>
    </location>
</feature>
<proteinExistence type="predicted"/>
<dbReference type="InterPro" id="IPR002110">
    <property type="entry name" value="Ankyrin_rpt"/>
</dbReference>
<evidence type="ECO:0008006" key="15">
    <source>
        <dbReference type="Google" id="ProtNLM"/>
    </source>
</evidence>
<feature type="compositionally biased region" description="Polar residues" evidence="10">
    <location>
        <begin position="2401"/>
        <end position="2411"/>
    </location>
</feature>
<feature type="compositionally biased region" description="Polar residues" evidence="10">
    <location>
        <begin position="2816"/>
        <end position="2829"/>
    </location>
</feature>
<dbReference type="Gene3D" id="1.25.40.20">
    <property type="entry name" value="Ankyrin repeat-containing domain"/>
    <property type="match status" value="3"/>
</dbReference>
<feature type="compositionally biased region" description="Polar residues" evidence="10">
    <location>
        <begin position="2275"/>
        <end position="2286"/>
    </location>
</feature>
<dbReference type="PROSITE" id="PS50088">
    <property type="entry name" value="ANK_REPEAT"/>
    <property type="match status" value="20"/>
</dbReference>
<evidence type="ECO:0000256" key="2">
    <source>
        <dbReference type="ARBA" id="ARBA00004370"/>
    </source>
</evidence>
<dbReference type="Pfam" id="PF00023">
    <property type="entry name" value="Ank"/>
    <property type="match status" value="3"/>
</dbReference>
<feature type="repeat" description="ANK" evidence="9">
    <location>
        <begin position="314"/>
        <end position="346"/>
    </location>
</feature>
<feature type="repeat" description="ANK" evidence="9">
    <location>
        <begin position="681"/>
        <end position="713"/>
    </location>
</feature>
<dbReference type="CDD" id="cd08804">
    <property type="entry name" value="Death_ank2"/>
    <property type="match status" value="1"/>
</dbReference>
<dbReference type="FunFam" id="1.25.40.20:FF:000489">
    <property type="entry name" value="Ankyrin 2"/>
    <property type="match status" value="1"/>
</dbReference>
<feature type="repeat" description="ANK" evidence="9">
    <location>
        <begin position="780"/>
        <end position="812"/>
    </location>
</feature>
<feature type="repeat" description="ANK" evidence="9">
    <location>
        <begin position="186"/>
        <end position="218"/>
    </location>
</feature>
<feature type="compositionally biased region" description="Basic and acidic residues" evidence="10">
    <location>
        <begin position="1684"/>
        <end position="1717"/>
    </location>
</feature>
<feature type="repeat" description="ANK" evidence="9">
    <location>
        <begin position="846"/>
        <end position="878"/>
    </location>
</feature>
<feature type="compositionally biased region" description="Low complexity" evidence="10">
    <location>
        <begin position="3193"/>
        <end position="3202"/>
    </location>
</feature>
<feature type="region of interest" description="Disordered" evidence="10">
    <location>
        <begin position="2544"/>
        <end position="2886"/>
    </location>
</feature>
<feature type="region of interest" description="Disordered" evidence="10">
    <location>
        <begin position="2229"/>
        <end position="2523"/>
    </location>
</feature>
<feature type="repeat" description="ANK" evidence="9">
    <location>
        <begin position="747"/>
        <end position="779"/>
    </location>
</feature>
<dbReference type="Proteomes" id="UP000664991">
    <property type="component" value="Unassembled WGS sequence"/>
</dbReference>
<feature type="repeat" description="ANK" evidence="9">
    <location>
        <begin position="615"/>
        <end position="647"/>
    </location>
</feature>
<reference evidence="13 14" key="1">
    <citation type="submission" date="2020-12" db="EMBL/GenBank/DDBJ databases">
        <title>De novo assembly of Tibetan sheep genome.</title>
        <authorList>
            <person name="Li X."/>
        </authorList>
    </citation>
    <scope>NUCLEOTIDE SEQUENCE [LARGE SCALE GENOMIC DNA]</scope>
    <source>
        <tissue evidence="13">Heart</tissue>
    </source>
</reference>
<feature type="repeat" description="ANK" evidence="9">
    <location>
        <begin position="153"/>
        <end position="185"/>
    </location>
</feature>
<dbReference type="PROSITE" id="PS51145">
    <property type="entry name" value="ZU5"/>
    <property type="match status" value="2"/>
</dbReference>
<dbReference type="InterPro" id="IPR000906">
    <property type="entry name" value="ZU5_dom"/>
</dbReference>
<dbReference type="PANTHER" id="PTHR24123:SF49">
    <property type="entry name" value="ANKYRIN-2-LIKE ISOFORM X1"/>
    <property type="match status" value="1"/>
</dbReference>
<feature type="repeat" description="ANK" evidence="9">
    <location>
        <begin position="648"/>
        <end position="680"/>
    </location>
</feature>
<dbReference type="Gene3D" id="2.60.40.2660">
    <property type="match status" value="1"/>
</dbReference>
<feature type="repeat" description="ANK" evidence="9">
    <location>
        <begin position="479"/>
        <end position="511"/>
    </location>
</feature>
<feature type="compositionally biased region" description="Polar residues" evidence="10">
    <location>
        <begin position="2560"/>
        <end position="2582"/>
    </location>
</feature>
<feature type="repeat" description="ANK" evidence="9">
    <location>
        <begin position="813"/>
        <end position="845"/>
    </location>
</feature>
<dbReference type="Pfam" id="PF12796">
    <property type="entry name" value="Ank_2"/>
    <property type="match status" value="6"/>
</dbReference>
<evidence type="ECO:0000256" key="4">
    <source>
        <dbReference type="ARBA" id="ARBA00022553"/>
    </source>
</evidence>
<evidence type="ECO:0000256" key="9">
    <source>
        <dbReference type="PROSITE-ProRule" id="PRU00023"/>
    </source>
</evidence>
<dbReference type="Pfam" id="PF00531">
    <property type="entry name" value="Death"/>
    <property type="match status" value="1"/>
</dbReference>
<evidence type="ECO:0000313" key="14">
    <source>
        <dbReference type="Proteomes" id="UP000664991"/>
    </source>
</evidence>
<feature type="region of interest" description="Disordered" evidence="10">
    <location>
        <begin position="3101"/>
        <end position="3139"/>
    </location>
</feature>
<feature type="compositionally biased region" description="Polar residues" evidence="10">
    <location>
        <begin position="3798"/>
        <end position="3824"/>
    </location>
</feature>
<keyword evidence="4" id="KW-0597">Phosphoprotein</keyword>
<feature type="compositionally biased region" description="Polar residues" evidence="10">
    <location>
        <begin position="3342"/>
        <end position="3359"/>
    </location>
</feature>
<dbReference type="PRINTS" id="PR01415">
    <property type="entry name" value="ANKYRIN"/>
</dbReference>
<feature type="compositionally biased region" description="Basic and acidic residues" evidence="10">
    <location>
        <begin position="2015"/>
        <end position="2029"/>
    </location>
</feature>
<keyword evidence="8" id="KW-0206">Cytoskeleton</keyword>
<dbReference type="InterPro" id="IPR036770">
    <property type="entry name" value="Ankyrin_rpt-contain_sf"/>
</dbReference>
<dbReference type="SUPFAM" id="SSF48403">
    <property type="entry name" value="Ankyrin repeat"/>
    <property type="match status" value="3"/>
</dbReference>
<feature type="compositionally biased region" description="Polar residues" evidence="10">
    <location>
        <begin position="3123"/>
        <end position="3134"/>
    </location>
</feature>
<dbReference type="FunFam" id="2.60.220.30:FF:000002">
    <property type="entry name" value="Ankyrin-3 isoform 2"/>
    <property type="match status" value="1"/>
</dbReference>
<feature type="region of interest" description="Disordered" evidence="10">
    <location>
        <begin position="1603"/>
        <end position="1624"/>
    </location>
</feature>
<dbReference type="InterPro" id="IPR011029">
    <property type="entry name" value="DEATH-like_dom_sf"/>
</dbReference>
<accession>A0A836AFB1</accession>
<keyword evidence="3" id="KW-0963">Cytoplasm</keyword>
<dbReference type="Pfam" id="PF00791">
    <property type="entry name" value="ZU5"/>
    <property type="match status" value="2"/>
</dbReference>
<feature type="repeat" description="ANK" evidence="9">
    <location>
        <begin position="347"/>
        <end position="379"/>
    </location>
</feature>
<feature type="compositionally biased region" description="Polar residues" evidence="10">
    <location>
        <begin position="3268"/>
        <end position="3277"/>
    </location>
</feature>
<organism evidence="13 14">
    <name type="scientific">Ovis aries</name>
    <name type="common">Sheep</name>
    <dbReference type="NCBI Taxonomy" id="9940"/>
    <lineage>
        <taxon>Eukaryota</taxon>
        <taxon>Metazoa</taxon>
        <taxon>Chordata</taxon>
        <taxon>Craniata</taxon>
        <taxon>Vertebrata</taxon>
        <taxon>Euteleostomi</taxon>
        <taxon>Mammalia</taxon>
        <taxon>Eutheria</taxon>
        <taxon>Laurasiatheria</taxon>
        <taxon>Artiodactyla</taxon>
        <taxon>Ruminantia</taxon>
        <taxon>Pecora</taxon>
        <taxon>Bovidae</taxon>
        <taxon>Caprinae</taxon>
        <taxon>Ovis</taxon>
    </lineage>
</organism>
<feature type="region of interest" description="Disordered" evidence="10">
    <location>
        <begin position="3028"/>
        <end position="3056"/>
    </location>
</feature>
<dbReference type="SMART" id="SM00005">
    <property type="entry name" value="DEATH"/>
    <property type="match status" value="1"/>
</dbReference>